<feature type="domain" description="Transcription regulator TrmB C-terminal" evidence="3">
    <location>
        <begin position="112"/>
        <end position="179"/>
    </location>
</feature>
<reference evidence="4 5" key="1">
    <citation type="journal article" date="2010" name="Stand. Genomic Sci.">
        <title>Complete genome sequence of Methanoplanus petrolearius type strain (SEBR 4847).</title>
        <authorList>
            <person name="Brambilla E."/>
            <person name="Djao O.D."/>
            <person name="Daligault H."/>
            <person name="Lapidus A."/>
            <person name="Lucas S."/>
            <person name="Hammon N."/>
            <person name="Nolan M."/>
            <person name="Tice H."/>
            <person name="Cheng J.F."/>
            <person name="Han C."/>
            <person name="Tapia R."/>
            <person name="Goodwin L."/>
            <person name="Pitluck S."/>
            <person name="Liolios K."/>
            <person name="Ivanova N."/>
            <person name="Mavromatis K."/>
            <person name="Mikhailova N."/>
            <person name="Pati A."/>
            <person name="Chen A."/>
            <person name="Palaniappan K."/>
            <person name="Land M."/>
            <person name="Hauser L."/>
            <person name="Chang Y.J."/>
            <person name="Jeffries C.D."/>
            <person name="Rohde M."/>
            <person name="Spring S."/>
            <person name="Sikorski J."/>
            <person name="Goker M."/>
            <person name="Woyke T."/>
            <person name="Bristow J."/>
            <person name="Eisen J.A."/>
            <person name="Markowitz V."/>
            <person name="Hugenholtz P."/>
            <person name="Kyrpides N.C."/>
            <person name="Klenk H.P."/>
        </authorList>
    </citation>
    <scope>NUCLEOTIDE SEQUENCE [LARGE SCALE GENOMIC DNA]</scope>
    <source>
        <strain evidence="5">DSM 11571 / OCM 486 / SEBR 4847</strain>
    </source>
</reference>
<dbReference type="PANTHER" id="PTHR34293">
    <property type="entry name" value="HTH-TYPE TRANSCRIPTIONAL REGULATOR TRMBL2"/>
    <property type="match status" value="1"/>
</dbReference>
<dbReference type="Pfam" id="PF01978">
    <property type="entry name" value="TrmB"/>
    <property type="match status" value="1"/>
</dbReference>
<dbReference type="OrthoDB" id="30795at2157"/>
<keyword evidence="5" id="KW-1185">Reference proteome</keyword>
<dbReference type="Proteomes" id="UP000006565">
    <property type="component" value="Chromosome"/>
</dbReference>
<dbReference type="eggNOG" id="arCOG02037">
    <property type="taxonomic scope" value="Archaea"/>
</dbReference>
<dbReference type="RefSeq" id="WP_013330658.1">
    <property type="nucleotide sequence ID" value="NC_014507.1"/>
</dbReference>
<feature type="domain" description="Transcription regulator TrmB N-terminal" evidence="2">
    <location>
        <begin position="11"/>
        <end position="76"/>
    </location>
</feature>
<evidence type="ECO:0000313" key="4">
    <source>
        <dbReference type="EMBL" id="ADN37485.1"/>
    </source>
</evidence>
<dbReference type="InterPro" id="IPR036390">
    <property type="entry name" value="WH_DNA-bd_sf"/>
</dbReference>
<evidence type="ECO:0000259" key="2">
    <source>
        <dbReference type="Pfam" id="PF01978"/>
    </source>
</evidence>
<sequence>MEIKKEIVETLAGIGFTEYEARAYIALIGLGNATAREVSSISGVPHGRIYSILRSLADKGYIFVGEGTPASYCAEKPFEVLNPLKTEMDRKISEAGDYLSEIQYESLPPAKMWTIRSEVGVQNRLKTLIQNAEKEIIIMSEDPKSVKRVLEDLQKVRKRVNIEIHTFNLEAFSGMKLDVHKNSHRIIEFLKNMNDYIKDDYMKNGGFRNHKAASCFYIFDRRISMVVEEENGNIIGHIIEIPELCYMIRSFLYILENNSDLVLP</sequence>
<dbReference type="EMBL" id="CP002117">
    <property type="protein sequence ID" value="ADN37485.1"/>
    <property type="molecule type" value="Genomic_DNA"/>
</dbReference>
<dbReference type="AlphaFoldDB" id="E1RGV6"/>
<dbReference type="HOGENOM" id="CLU_072493_2_0_2"/>
<dbReference type="Pfam" id="PF11495">
    <property type="entry name" value="Regulator_TrmB"/>
    <property type="match status" value="1"/>
</dbReference>
<evidence type="ECO:0000256" key="1">
    <source>
        <dbReference type="ARBA" id="ARBA00007287"/>
    </source>
</evidence>
<dbReference type="GeneID" id="9745237"/>
<dbReference type="InterPro" id="IPR002831">
    <property type="entry name" value="Tscrpt_reg_TrmB_N"/>
</dbReference>
<dbReference type="InterPro" id="IPR036388">
    <property type="entry name" value="WH-like_DNA-bd_sf"/>
</dbReference>
<comment type="similarity">
    <text evidence="1">Belongs to the transcriptional regulator TrmB family.</text>
</comment>
<dbReference type="STRING" id="679926.Mpet_2742"/>
<dbReference type="KEGG" id="mpi:Mpet_2742"/>
<dbReference type="Gene3D" id="1.10.10.10">
    <property type="entry name" value="Winged helix-like DNA-binding domain superfamily/Winged helix DNA-binding domain"/>
    <property type="match status" value="1"/>
</dbReference>
<organism evidence="4 5">
    <name type="scientific">Methanolacinia petrolearia (strain DSM 11571 / OCM 486 / SEBR 4847)</name>
    <name type="common">Methanoplanus petrolearius</name>
    <dbReference type="NCBI Taxonomy" id="679926"/>
    <lineage>
        <taxon>Archaea</taxon>
        <taxon>Methanobacteriati</taxon>
        <taxon>Methanobacteriota</taxon>
        <taxon>Stenosarchaea group</taxon>
        <taxon>Methanomicrobia</taxon>
        <taxon>Methanomicrobiales</taxon>
        <taxon>Methanomicrobiaceae</taxon>
        <taxon>Methanolacinia</taxon>
    </lineage>
</organism>
<name>E1RGV6_METP4</name>
<protein>
    <submittedName>
        <fullName evidence="4">Transcriptional regulator, TrmB</fullName>
    </submittedName>
</protein>
<gene>
    <name evidence="4" type="ordered locus">Mpet_2742</name>
</gene>
<accession>E1RGV6</accession>
<dbReference type="InterPro" id="IPR021586">
    <property type="entry name" value="Tscrpt_reg_TrmB_C"/>
</dbReference>
<evidence type="ECO:0000259" key="3">
    <source>
        <dbReference type="Pfam" id="PF11495"/>
    </source>
</evidence>
<dbReference type="PANTHER" id="PTHR34293:SF1">
    <property type="entry name" value="HTH-TYPE TRANSCRIPTIONAL REGULATOR TRMBL2"/>
    <property type="match status" value="1"/>
</dbReference>
<evidence type="ECO:0000313" key="5">
    <source>
        <dbReference type="Proteomes" id="UP000006565"/>
    </source>
</evidence>
<dbReference type="InterPro" id="IPR051797">
    <property type="entry name" value="TrmB-like"/>
</dbReference>
<proteinExistence type="inferred from homology"/>
<dbReference type="SUPFAM" id="SSF46785">
    <property type="entry name" value="Winged helix' DNA-binding domain"/>
    <property type="match status" value="1"/>
</dbReference>